<sequence length="183" mass="20525">MYSIAKTDRMAARLRDIKAENDLDDEECVSNMPTVEDAEIDMESFQDKSITIGDPSKGPRRGRPPTKRKQSMTEQIIRKNMKSNKRVQCSRANAKSIPDVEDHTHVMGFDGIVTQEGGVVTSSQGSVGYLGTWNYDLNESPFDLGHDYIDFVPNPSYGGESKSELFARRSLPSARRGRDTMEE</sequence>
<name>A0ACC0NXW2_RHOML</name>
<evidence type="ECO:0000313" key="2">
    <source>
        <dbReference type="Proteomes" id="UP001062846"/>
    </source>
</evidence>
<keyword evidence="2" id="KW-1185">Reference proteome</keyword>
<gene>
    <name evidence="1" type="ORF">RHMOL_Rhmol04G0068800</name>
</gene>
<dbReference type="Proteomes" id="UP001062846">
    <property type="component" value="Chromosome 4"/>
</dbReference>
<proteinExistence type="predicted"/>
<organism evidence="1 2">
    <name type="scientific">Rhododendron molle</name>
    <name type="common">Chinese azalea</name>
    <name type="synonym">Azalea mollis</name>
    <dbReference type="NCBI Taxonomy" id="49168"/>
    <lineage>
        <taxon>Eukaryota</taxon>
        <taxon>Viridiplantae</taxon>
        <taxon>Streptophyta</taxon>
        <taxon>Embryophyta</taxon>
        <taxon>Tracheophyta</taxon>
        <taxon>Spermatophyta</taxon>
        <taxon>Magnoliopsida</taxon>
        <taxon>eudicotyledons</taxon>
        <taxon>Gunneridae</taxon>
        <taxon>Pentapetalae</taxon>
        <taxon>asterids</taxon>
        <taxon>Ericales</taxon>
        <taxon>Ericaceae</taxon>
        <taxon>Ericoideae</taxon>
        <taxon>Rhodoreae</taxon>
        <taxon>Rhododendron</taxon>
    </lineage>
</organism>
<dbReference type="EMBL" id="CM046391">
    <property type="protein sequence ID" value="KAI8558170.1"/>
    <property type="molecule type" value="Genomic_DNA"/>
</dbReference>
<accession>A0ACC0NXW2</accession>
<reference evidence="1" key="1">
    <citation type="submission" date="2022-02" db="EMBL/GenBank/DDBJ databases">
        <title>Plant Genome Project.</title>
        <authorList>
            <person name="Zhang R.-G."/>
        </authorList>
    </citation>
    <scope>NUCLEOTIDE SEQUENCE</scope>
    <source>
        <strain evidence="1">AT1</strain>
    </source>
</reference>
<evidence type="ECO:0000313" key="1">
    <source>
        <dbReference type="EMBL" id="KAI8558170.1"/>
    </source>
</evidence>
<comment type="caution">
    <text evidence="1">The sequence shown here is derived from an EMBL/GenBank/DDBJ whole genome shotgun (WGS) entry which is preliminary data.</text>
</comment>
<protein>
    <submittedName>
        <fullName evidence="1">Uncharacterized protein</fullName>
    </submittedName>
</protein>